<dbReference type="InParanoid" id="J9DAH4"/>
<dbReference type="InterPro" id="IPR036236">
    <property type="entry name" value="Znf_C2H2_sf"/>
</dbReference>
<accession>J9DAH4</accession>
<feature type="domain" description="C2H2-type" evidence="6">
    <location>
        <begin position="87"/>
        <end position="114"/>
    </location>
</feature>
<keyword evidence="8" id="KW-1185">Reference proteome</keyword>
<evidence type="ECO:0000313" key="7">
    <source>
        <dbReference type="EMBL" id="EJW04746.1"/>
    </source>
</evidence>
<dbReference type="PANTHER" id="PTHR23235:SF120">
    <property type="entry name" value="KRUPPEL-LIKE FACTOR 15"/>
    <property type="match status" value="1"/>
</dbReference>
<evidence type="ECO:0000256" key="1">
    <source>
        <dbReference type="ARBA" id="ARBA00022723"/>
    </source>
</evidence>
<dbReference type="EMBL" id="AFBI03000014">
    <property type="protein sequence ID" value="EJW04746.1"/>
    <property type="molecule type" value="Genomic_DNA"/>
</dbReference>
<evidence type="ECO:0000259" key="6">
    <source>
        <dbReference type="PROSITE" id="PS50157"/>
    </source>
</evidence>
<evidence type="ECO:0000313" key="8">
    <source>
        <dbReference type="Proteomes" id="UP000003163"/>
    </source>
</evidence>
<dbReference type="AlphaFoldDB" id="J9DAH4"/>
<dbReference type="GO" id="GO:0000981">
    <property type="term" value="F:DNA-binding transcription factor activity, RNA polymerase II-specific"/>
    <property type="evidence" value="ECO:0007669"/>
    <property type="project" value="TreeGrafter"/>
</dbReference>
<keyword evidence="1" id="KW-0479">Metal-binding</keyword>
<evidence type="ECO:0000256" key="4">
    <source>
        <dbReference type="ARBA" id="ARBA00022833"/>
    </source>
</evidence>
<dbReference type="Proteomes" id="UP000003163">
    <property type="component" value="Unassembled WGS sequence"/>
</dbReference>
<comment type="caution">
    <text evidence="7">The sequence shown here is derived from an EMBL/GenBank/DDBJ whole genome shotgun (WGS) entry which is preliminary data.</text>
</comment>
<reference evidence="7 8" key="1">
    <citation type="submission" date="2011-08" db="EMBL/GenBank/DDBJ databases">
        <authorList>
            <person name="Liu Z.J."/>
            <person name="Shi F.L."/>
            <person name="Lu J.Q."/>
            <person name="Li M."/>
            <person name="Wang Z.L."/>
        </authorList>
    </citation>
    <scope>NUCLEOTIDE SEQUENCE [LARGE SCALE GENOMIC DNA]</scope>
    <source>
        <strain evidence="7 8">USNM 41457</strain>
    </source>
</reference>
<name>J9DAH4_EDHAE</name>
<dbReference type="PROSITE" id="PS50157">
    <property type="entry name" value="ZINC_FINGER_C2H2_2"/>
    <property type="match status" value="1"/>
</dbReference>
<dbReference type="InterPro" id="IPR013087">
    <property type="entry name" value="Znf_C2H2_type"/>
</dbReference>
<sequence>MANISGIFSEINRFRMPSTFLIQEMECLWDGCNLFIEDDITKHIQKHIEKQSEYMCMWKDCKRYKEKQANKYTLQAHVRKHTNEKPFQCKRCDKKYTRSDALNKHTKHHQRADAEFEENCVVLDSLWFRKRYKMMCAEKVRLDIIRRIYEREILYDILLNDKNRGKNVK</sequence>
<gene>
    <name evidence="7" type="ORF">EDEG_01036</name>
</gene>
<dbReference type="SUPFAM" id="SSF57667">
    <property type="entry name" value="beta-beta-alpha zinc fingers"/>
    <property type="match status" value="1"/>
</dbReference>
<dbReference type="FunFam" id="3.30.160.60:FF:000100">
    <property type="entry name" value="Zinc finger 45-like"/>
    <property type="match status" value="1"/>
</dbReference>
<keyword evidence="4" id="KW-0862">Zinc</keyword>
<reference evidence="8" key="2">
    <citation type="submission" date="2015-07" db="EMBL/GenBank/DDBJ databases">
        <title>Contrasting host-pathogen interactions and genome evolution in two generalist and specialist microsporidian pathogens of mosquitoes.</title>
        <authorList>
            <consortium name="The Broad Institute Genomics Platform"/>
            <consortium name="The Broad Institute Genome Sequencing Center for Infectious Disease"/>
            <person name="Cuomo C.A."/>
            <person name="Sanscrainte N.D."/>
            <person name="Goldberg J.M."/>
            <person name="Heiman D."/>
            <person name="Young S."/>
            <person name="Zeng Q."/>
            <person name="Becnel J.J."/>
            <person name="Birren B.W."/>
        </authorList>
    </citation>
    <scope>NUCLEOTIDE SEQUENCE [LARGE SCALE GENOMIC DNA]</scope>
    <source>
        <strain evidence="8">USNM 41457</strain>
    </source>
</reference>
<dbReference type="OrthoDB" id="2188412at2759"/>
<dbReference type="VEuPathDB" id="MicrosporidiaDB:EDEG_01036"/>
<dbReference type="STRING" id="1003232.J9DAH4"/>
<dbReference type="PROSITE" id="PS00028">
    <property type="entry name" value="ZINC_FINGER_C2H2_1"/>
    <property type="match status" value="1"/>
</dbReference>
<dbReference type="PANTHER" id="PTHR23235">
    <property type="entry name" value="KRUEPPEL-LIKE TRANSCRIPTION FACTOR"/>
    <property type="match status" value="1"/>
</dbReference>
<evidence type="ECO:0000256" key="5">
    <source>
        <dbReference type="PROSITE-ProRule" id="PRU00042"/>
    </source>
</evidence>
<organism evidence="7 8">
    <name type="scientific">Edhazardia aedis (strain USNM 41457)</name>
    <name type="common">Microsporidian parasite</name>
    <dbReference type="NCBI Taxonomy" id="1003232"/>
    <lineage>
        <taxon>Eukaryota</taxon>
        <taxon>Fungi</taxon>
        <taxon>Fungi incertae sedis</taxon>
        <taxon>Microsporidia</taxon>
        <taxon>Edhazardia</taxon>
    </lineage>
</organism>
<keyword evidence="2" id="KW-0677">Repeat</keyword>
<dbReference type="Gene3D" id="3.30.160.60">
    <property type="entry name" value="Classic Zinc Finger"/>
    <property type="match status" value="2"/>
</dbReference>
<evidence type="ECO:0000256" key="2">
    <source>
        <dbReference type="ARBA" id="ARBA00022737"/>
    </source>
</evidence>
<dbReference type="GO" id="GO:0008270">
    <property type="term" value="F:zinc ion binding"/>
    <property type="evidence" value="ECO:0007669"/>
    <property type="project" value="UniProtKB-KW"/>
</dbReference>
<keyword evidence="3 5" id="KW-0863">Zinc-finger</keyword>
<dbReference type="GO" id="GO:0000978">
    <property type="term" value="F:RNA polymerase II cis-regulatory region sequence-specific DNA binding"/>
    <property type="evidence" value="ECO:0007669"/>
    <property type="project" value="TreeGrafter"/>
</dbReference>
<protein>
    <recommendedName>
        <fullName evidence="6">C2H2-type domain-containing protein</fullName>
    </recommendedName>
</protein>
<proteinExistence type="predicted"/>
<dbReference type="SMART" id="SM00355">
    <property type="entry name" value="ZnF_C2H2"/>
    <property type="match status" value="3"/>
</dbReference>
<dbReference type="HOGENOM" id="CLU_142390_0_0_1"/>
<evidence type="ECO:0000256" key="3">
    <source>
        <dbReference type="ARBA" id="ARBA00022771"/>
    </source>
</evidence>